<dbReference type="AlphaFoldDB" id="A0A397WSM1"/>
<feature type="domain" description="DUF357" evidence="1">
    <location>
        <begin position="15"/>
        <end position="74"/>
    </location>
</feature>
<sequence>MDAKNSSEELLSLLEREFKKLEEVFKKVNFLDKNLENFVKAYWEDCKYFYKNGEKIKAFELVNYIWGILDCMANRNLLEIPEDIRRWFKV</sequence>
<comment type="caution">
    <text evidence="2">The sequence shown here is derived from an EMBL/GenBank/DDBJ whole genome shotgun (WGS) entry which is preliminary data.</text>
</comment>
<gene>
    <name evidence="2" type="ORF">BXU00_01015</name>
</gene>
<evidence type="ECO:0000259" key="1">
    <source>
        <dbReference type="Pfam" id="PF04010"/>
    </source>
</evidence>
<dbReference type="EMBL" id="MWMI01000001">
    <property type="protein sequence ID" value="RIB35666.1"/>
    <property type="molecule type" value="Genomic_DNA"/>
</dbReference>
<dbReference type="InterPro" id="IPR023140">
    <property type="entry name" value="DUF357"/>
</dbReference>
<dbReference type="Pfam" id="PF04010">
    <property type="entry name" value="DUF357"/>
    <property type="match status" value="1"/>
</dbReference>
<dbReference type="Proteomes" id="UP000266622">
    <property type="component" value="Unassembled WGS sequence"/>
</dbReference>
<name>A0A397WSM1_9ARCH</name>
<reference evidence="2 3" key="1">
    <citation type="journal article" date="2018" name="Syst. Appl. Microbiol.">
        <title>A new symbiotic nanoarchaeote (Candidatus Nanoclepta minutus) and its host (Zestosphaera tikiterensis gen. nov., sp. nov.) from a New Zealand hot spring.</title>
        <authorList>
            <person name="St John E."/>
            <person name="Liu Y."/>
            <person name="Podar M."/>
            <person name="Stott M.B."/>
            <person name="Meneghin J."/>
            <person name="Chen Z."/>
            <person name="Lagutin K."/>
            <person name="Mitchell K."/>
            <person name="Reysenbach A.L."/>
        </authorList>
    </citation>
    <scope>NUCLEOTIDE SEQUENCE [LARGE SCALE GENOMIC DNA]</scope>
    <source>
        <strain evidence="2">NZ3</strain>
    </source>
</reference>
<dbReference type="InterPro" id="IPR036809">
    <property type="entry name" value="AF1782-like_sf"/>
</dbReference>
<accession>A0A397WSM1</accession>
<protein>
    <recommendedName>
        <fullName evidence="1">DUF357 domain-containing protein</fullName>
    </recommendedName>
</protein>
<organism evidence="2 3">
    <name type="scientific">Candidatus Nanoclepta minutus</name>
    <dbReference type="NCBI Taxonomy" id="1940235"/>
    <lineage>
        <taxon>Archaea</taxon>
        <taxon>Nanobdellota</taxon>
        <taxon>Candidatus Nanoclepta</taxon>
    </lineage>
</organism>
<proteinExistence type="predicted"/>
<evidence type="ECO:0000313" key="3">
    <source>
        <dbReference type="Proteomes" id="UP000266622"/>
    </source>
</evidence>
<dbReference type="Gene3D" id="1.20.1270.90">
    <property type="entry name" value="AF1782-like"/>
    <property type="match status" value="1"/>
</dbReference>
<evidence type="ECO:0000313" key="2">
    <source>
        <dbReference type="EMBL" id="RIB35666.1"/>
    </source>
</evidence>
<dbReference type="SUPFAM" id="SSF158372">
    <property type="entry name" value="AF1782-like"/>
    <property type="match status" value="1"/>
</dbReference>